<feature type="binding site" evidence="4">
    <location>
        <position position="53"/>
    </location>
    <ligand>
        <name>ATP</name>
        <dbReference type="ChEBI" id="CHEBI:30616"/>
    </ligand>
</feature>
<protein>
    <recommendedName>
        <fullName evidence="1">non-specific serine/threonine protein kinase</fullName>
        <ecNumber evidence="1">2.7.11.1</ecNumber>
    </recommendedName>
</protein>
<name>A0A5J4WTW3_9EUKA</name>
<evidence type="ECO:0000259" key="6">
    <source>
        <dbReference type="PROSITE" id="PS50011"/>
    </source>
</evidence>
<comment type="similarity">
    <text evidence="5">Belongs to the protein kinase superfamily.</text>
</comment>
<accession>A0A5J4WTW3</accession>
<gene>
    <name evidence="7" type="ORF">EZS28_006121</name>
</gene>
<dbReference type="PROSITE" id="PS00108">
    <property type="entry name" value="PROTEIN_KINASE_ST"/>
    <property type="match status" value="1"/>
</dbReference>
<dbReference type="GO" id="GO:0005524">
    <property type="term" value="F:ATP binding"/>
    <property type="evidence" value="ECO:0007669"/>
    <property type="project" value="UniProtKB-UniRule"/>
</dbReference>
<evidence type="ECO:0000256" key="4">
    <source>
        <dbReference type="PROSITE-ProRule" id="PRU10141"/>
    </source>
</evidence>
<keyword evidence="7" id="KW-0808">Transferase</keyword>
<dbReference type="InterPro" id="IPR017441">
    <property type="entry name" value="Protein_kinase_ATP_BS"/>
</dbReference>
<feature type="domain" description="Protein kinase" evidence="6">
    <location>
        <begin position="23"/>
        <end position="278"/>
    </location>
</feature>
<dbReference type="Gene3D" id="1.10.510.10">
    <property type="entry name" value="Transferase(Phosphotransferase) domain 1"/>
    <property type="match status" value="1"/>
</dbReference>
<evidence type="ECO:0000313" key="7">
    <source>
        <dbReference type="EMBL" id="KAA6398351.1"/>
    </source>
</evidence>
<evidence type="ECO:0000313" key="8">
    <source>
        <dbReference type="Proteomes" id="UP000324800"/>
    </source>
</evidence>
<evidence type="ECO:0000256" key="3">
    <source>
        <dbReference type="ARBA" id="ARBA00022840"/>
    </source>
</evidence>
<dbReference type="SMART" id="SM00220">
    <property type="entry name" value="S_TKc"/>
    <property type="match status" value="1"/>
</dbReference>
<keyword evidence="2 4" id="KW-0547">Nucleotide-binding</keyword>
<sequence length="324" mass="36859">MSATDPPSTKTPFRQGDVVKGHYVLGPEIGAGSFGQIFSANTISGGVRTSALKFENIQATQPQLMNEAVVMRVMEGNKHFAKFYHHGTHKNYKFVAMELLGPSFIDVVNRKPPYRLSLHSILKIGVQGTEALMALHQAGFVHRDIKPGNFVIGNTKDTSGTIYLIDFGLCKKLADPQLSNFKTPLNINFRGTMRYASLRTHHGFDLGRSDDLISLLYVLIELRTGKLPWTSMKTKNEVCRMKERYLGKELVSSMPKQFEKIEEHLFTLDFFAEPDYFMIAKLMKEAAVENGLDLKQPFEWEIDMNELRLVVQKQHEQEMEKIEQ</sequence>
<dbReference type="InterPro" id="IPR000719">
    <property type="entry name" value="Prot_kinase_dom"/>
</dbReference>
<dbReference type="EMBL" id="SNRW01000976">
    <property type="protein sequence ID" value="KAA6398351.1"/>
    <property type="molecule type" value="Genomic_DNA"/>
</dbReference>
<dbReference type="AlphaFoldDB" id="A0A5J4WTW3"/>
<dbReference type="SUPFAM" id="SSF56112">
    <property type="entry name" value="Protein kinase-like (PK-like)"/>
    <property type="match status" value="1"/>
</dbReference>
<reference evidence="7 8" key="1">
    <citation type="submission" date="2019-03" db="EMBL/GenBank/DDBJ databases">
        <title>Single cell metagenomics reveals metabolic interactions within the superorganism composed of flagellate Streblomastix strix and complex community of Bacteroidetes bacteria on its surface.</title>
        <authorList>
            <person name="Treitli S.C."/>
            <person name="Kolisko M."/>
            <person name="Husnik F."/>
            <person name="Keeling P."/>
            <person name="Hampl V."/>
        </authorList>
    </citation>
    <scope>NUCLEOTIDE SEQUENCE [LARGE SCALE GENOMIC DNA]</scope>
    <source>
        <strain evidence="7">ST1C</strain>
    </source>
</reference>
<proteinExistence type="inferred from homology"/>
<dbReference type="InterPro" id="IPR008271">
    <property type="entry name" value="Ser/Thr_kinase_AS"/>
</dbReference>
<dbReference type="Pfam" id="PF00069">
    <property type="entry name" value="Pkinase"/>
    <property type="match status" value="1"/>
</dbReference>
<dbReference type="InterPro" id="IPR050235">
    <property type="entry name" value="CK1_Ser-Thr_kinase"/>
</dbReference>
<dbReference type="OrthoDB" id="5979581at2759"/>
<dbReference type="Proteomes" id="UP000324800">
    <property type="component" value="Unassembled WGS sequence"/>
</dbReference>
<dbReference type="GO" id="GO:0004674">
    <property type="term" value="F:protein serine/threonine kinase activity"/>
    <property type="evidence" value="ECO:0007669"/>
    <property type="project" value="UniProtKB-KW"/>
</dbReference>
<evidence type="ECO:0000256" key="2">
    <source>
        <dbReference type="ARBA" id="ARBA00022741"/>
    </source>
</evidence>
<dbReference type="PROSITE" id="PS50011">
    <property type="entry name" value="PROTEIN_KINASE_DOM"/>
    <property type="match status" value="1"/>
</dbReference>
<dbReference type="PROSITE" id="PS00107">
    <property type="entry name" value="PROTEIN_KINASE_ATP"/>
    <property type="match status" value="1"/>
</dbReference>
<comment type="caution">
    <text evidence="7">The sequence shown here is derived from an EMBL/GenBank/DDBJ whole genome shotgun (WGS) entry which is preliminary data.</text>
</comment>
<organism evidence="7 8">
    <name type="scientific">Streblomastix strix</name>
    <dbReference type="NCBI Taxonomy" id="222440"/>
    <lineage>
        <taxon>Eukaryota</taxon>
        <taxon>Metamonada</taxon>
        <taxon>Preaxostyla</taxon>
        <taxon>Oxymonadida</taxon>
        <taxon>Streblomastigidae</taxon>
        <taxon>Streblomastix</taxon>
    </lineage>
</organism>
<dbReference type="EC" id="2.7.11.1" evidence="1"/>
<dbReference type="PANTHER" id="PTHR11909">
    <property type="entry name" value="CASEIN KINASE-RELATED"/>
    <property type="match status" value="1"/>
</dbReference>
<keyword evidence="5" id="KW-0723">Serine/threonine-protein kinase</keyword>
<evidence type="ECO:0000256" key="1">
    <source>
        <dbReference type="ARBA" id="ARBA00012513"/>
    </source>
</evidence>
<dbReference type="InterPro" id="IPR011009">
    <property type="entry name" value="Kinase-like_dom_sf"/>
</dbReference>
<evidence type="ECO:0000256" key="5">
    <source>
        <dbReference type="RuleBase" id="RU000304"/>
    </source>
</evidence>
<keyword evidence="3 4" id="KW-0067">ATP-binding</keyword>
<keyword evidence="7" id="KW-0418">Kinase</keyword>